<dbReference type="Proteomes" id="UP000051749">
    <property type="component" value="Unassembled WGS sequence"/>
</dbReference>
<dbReference type="PANTHER" id="PTHR33990">
    <property type="entry name" value="PROTEIN YJDN-RELATED"/>
    <property type="match status" value="1"/>
</dbReference>
<feature type="domain" description="PhnB-like" evidence="1">
    <location>
        <begin position="7"/>
        <end position="130"/>
    </location>
</feature>
<dbReference type="Gene3D" id="3.30.720.100">
    <property type="match status" value="1"/>
</dbReference>
<dbReference type="PATRIC" id="fig|319653.3.peg.1355"/>
<dbReference type="PIRSF" id="PIRSF021700">
    <property type="entry name" value="3_dmu_93_MTrfase"/>
    <property type="match status" value="1"/>
</dbReference>
<protein>
    <submittedName>
        <fullName evidence="3">Glyoxalase superfamily enzyme, possibly 3-demethylubiquinone-9 3-methyltransferase</fullName>
    </submittedName>
</protein>
<dbReference type="RefSeq" id="WP_057805264.1">
    <property type="nucleotide sequence ID" value="NZ_BJYP01000009.1"/>
</dbReference>
<proteinExistence type="predicted"/>
<dbReference type="PANTHER" id="PTHR33990:SF4">
    <property type="entry name" value="PHNB-LIKE DOMAIN-CONTAINING PROTEIN"/>
    <property type="match status" value="1"/>
</dbReference>
<comment type="caution">
    <text evidence="2">The sequence shown here is derived from an EMBL/GenBank/DDBJ whole genome shotgun (WGS) entry which is preliminary data.</text>
</comment>
<sequence length="135" mass="15556">MKQNRPISFFSFPGTAEAAVNFYVQTFPNSKLINLTYYSHDAPDLIGKILTADFTIMGEPFYALDFTEEQAPPASWQTSQYIEFTDTDEFDQVFNQLAQEGIVLMGPEAIQQFDKATWVTDRFGITWQLVHRRIK</sequence>
<evidence type="ECO:0000313" key="2">
    <source>
        <dbReference type="EMBL" id="KRN83303.1"/>
    </source>
</evidence>
<dbReference type="GeneID" id="76042918"/>
<evidence type="ECO:0000313" key="5">
    <source>
        <dbReference type="Proteomes" id="UP000182818"/>
    </source>
</evidence>
<dbReference type="STRING" id="319653.SAMN04487973_10438"/>
<dbReference type="EMBL" id="JQBY01000003">
    <property type="protein sequence ID" value="KRN83303.1"/>
    <property type="molecule type" value="Genomic_DNA"/>
</dbReference>
<name>A0A0R2K9X7_9LACO</name>
<dbReference type="SUPFAM" id="SSF54593">
    <property type="entry name" value="Glyoxalase/Bleomycin resistance protein/Dihydroxybiphenyl dioxygenase"/>
    <property type="match status" value="1"/>
</dbReference>
<reference evidence="2 4" key="1">
    <citation type="journal article" date="2015" name="Genome Announc.">
        <title>Expanding the biotechnology potential of lactobacilli through comparative genomics of 213 strains and associated genera.</title>
        <authorList>
            <person name="Sun Z."/>
            <person name="Harris H.M."/>
            <person name="McCann A."/>
            <person name="Guo C."/>
            <person name="Argimon S."/>
            <person name="Zhang W."/>
            <person name="Yang X."/>
            <person name="Jeffery I.B."/>
            <person name="Cooney J.C."/>
            <person name="Kagawa T.F."/>
            <person name="Liu W."/>
            <person name="Song Y."/>
            <person name="Salvetti E."/>
            <person name="Wrobel A."/>
            <person name="Rasinkangas P."/>
            <person name="Parkhill J."/>
            <person name="Rea M.C."/>
            <person name="O'Sullivan O."/>
            <person name="Ritari J."/>
            <person name="Douillard F.P."/>
            <person name="Paul Ross R."/>
            <person name="Yang R."/>
            <person name="Briner A.E."/>
            <person name="Felis G.E."/>
            <person name="de Vos W.M."/>
            <person name="Barrangou R."/>
            <person name="Klaenhammer T.R."/>
            <person name="Caufield P.W."/>
            <person name="Cui Y."/>
            <person name="Zhang H."/>
            <person name="O'Toole P.W."/>
        </authorList>
    </citation>
    <scope>NUCLEOTIDE SEQUENCE [LARGE SCALE GENOMIC DNA]</scope>
    <source>
        <strain evidence="2 4">DSM 22301</strain>
    </source>
</reference>
<dbReference type="CDD" id="cd06588">
    <property type="entry name" value="PhnB_like"/>
    <property type="match status" value="1"/>
</dbReference>
<organism evidence="2 4">
    <name type="scientific">Pediococcus ethanolidurans</name>
    <dbReference type="NCBI Taxonomy" id="319653"/>
    <lineage>
        <taxon>Bacteria</taxon>
        <taxon>Bacillati</taxon>
        <taxon>Bacillota</taxon>
        <taxon>Bacilli</taxon>
        <taxon>Lactobacillales</taxon>
        <taxon>Lactobacillaceae</taxon>
        <taxon>Pediococcus</taxon>
    </lineage>
</organism>
<gene>
    <name evidence="2" type="ORF">IV87_GL001337</name>
    <name evidence="3" type="ORF">SAMN04487973_10438</name>
</gene>
<accession>A0A0R2K9X7</accession>
<evidence type="ECO:0000313" key="4">
    <source>
        <dbReference type="Proteomes" id="UP000051749"/>
    </source>
</evidence>
<dbReference type="InterPro" id="IPR009725">
    <property type="entry name" value="3_dmu_93_MTrfase"/>
</dbReference>
<dbReference type="Proteomes" id="UP000182818">
    <property type="component" value="Unassembled WGS sequence"/>
</dbReference>
<dbReference type="Gene3D" id="3.30.720.110">
    <property type="match status" value="1"/>
</dbReference>
<dbReference type="InterPro" id="IPR029068">
    <property type="entry name" value="Glyas_Bleomycin-R_OHBP_Dase"/>
</dbReference>
<dbReference type="OrthoDB" id="9806473at2"/>
<dbReference type="EMBL" id="FOGK01000004">
    <property type="protein sequence ID" value="SER29443.1"/>
    <property type="molecule type" value="Genomic_DNA"/>
</dbReference>
<dbReference type="AlphaFoldDB" id="A0A0R2K9X7"/>
<dbReference type="InterPro" id="IPR028973">
    <property type="entry name" value="PhnB-like"/>
</dbReference>
<keyword evidence="5" id="KW-1185">Reference proteome</keyword>
<dbReference type="Pfam" id="PF06983">
    <property type="entry name" value="3-dmu-9_3-mt"/>
    <property type="match status" value="1"/>
</dbReference>
<evidence type="ECO:0000313" key="3">
    <source>
        <dbReference type="EMBL" id="SER29443.1"/>
    </source>
</evidence>
<evidence type="ECO:0000259" key="1">
    <source>
        <dbReference type="Pfam" id="PF06983"/>
    </source>
</evidence>
<reference evidence="3 5" key="2">
    <citation type="submission" date="2016-10" db="EMBL/GenBank/DDBJ databases">
        <authorList>
            <person name="Varghese N."/>
            <person name="Submissions S."/>
        </authorList>
    </citation>
    <scope>NUCLEOTIDE SEQUENCE [LARGE SCALE GENOMIC DNA]</scope>
    <source>
        <strain evidence="3 5">CGMCC 1.3889</strain>
    </source>
</reference>